<dbReference type="PANTHER" id="PTHR39087">
    <property type="entry name" value="UPF0104 MEMBRANE PROTEIN MJ1595"/>
    <property type="match status" value="1"/>
</dbReference>
<comment type="function">
    <text evidence="6">Catalyzes the transfer of a lysyl group from L-lysyl-tRNA(Lys) to membrane-bound phosphatidylglycerol (PG), which produces lysylphosphatidylglycerol (LPG), a major component of the bacterial membrane with a positive net charge. LPG synthesis contributes to bacterial virulence as it is involved in the resistance mechanism against cationic antimicrobial peptides (CAMP) produces by the host's immune system (defensins, cathelicidins) and by the competing microorganisms.</text>
</comment>
<comment type="subcellular location">
    <subcellularLocation>
        <location evidence="1 6">Cell membrane</location>
        <topology evidence="1 6">Multi-pass membrane protein</topology>
    </subcellularLocation>
</comment>
<feature type="transmembrane region" description="Helical" evidence="6">
    <location>
        <begin position="293"/>
        <end position="312"/>
    </location>
</feature>
<evidence type="ECO:0000313" key="8">
    <source>
        <dbReference type="Proteomes" id="UP000284219"/>
    </source>
</evidence>
<comment type="catalytic activity">
    <reaction evidence="6">
        <text>L-lysyl-tRNA(Lys) + a 1,2-diacyl-sn-glycero-3-phospho-(1'-sn-glycerol) = a 1,2-diacyl-sn-glycero-3-phospho-1'-(3'-O-L-lysyl)-sn-glycerol + tRNA(Lys)</text>
        <dbReference type="Rhea" id="RHEA:10668"/>
        <dbReference type="Rhea" id="RHEA-COMP:9696"/>
        <dbReference type="Rhea" id="RHEA-COMP:9697"/>
        <dbReference type="ChEBI" id="CHEBI:64716"/>
        <dbReference type="ChEBI" id="CHEBI:75792"/>
        <dbReference type="ChEBI" id="CHEBI:78442"/>
        <dbReference type="ChEBI" id="CHEBI:78529"/>
        <dbReference type="EC" id="2.3.2.3"/>
    </reaction>
</comment>
<keyword evidence="4 6" id="KW-1133">Transmembrane helix</keyword>
<name>A0A419SF37_9BACL</name>
<evidence type="ECO:0000256" key="4">
    <source>
        <dbReference type="ARBA" id="ARBA00022989"/>
    </source>
</evidence>
<feature type="transmembrane region" description="Helical" evidence="6">
    <location>
        <begin position="240"/>
        <end position="263"/>
    </location>
</feature>
<keyword evidence="2" id="KW-1003">Cell membrane</keyword>
<dbReference type="RefSeq" id="WP_120190747.1">
    <property type="nucleotide sequence ID" value="NZ_MCHY01000010.1"/>
</dbReference>
<keyword evidence="3 6" id="KW-0812">Transmembrane</keyword>
<evidence type="ECO:0000256" key="5">
    <source>
        <dbReference type="ARBA" id="ARBA00023136"/>
    </source>
</evidence>
<sequence length="320" mass="36136">MDTTRLKKRFGYGLAFGFLVIVGFSIWGDFRQLQDQLIQFQWGLLPLIFLCTLLGYALRFVKWELYLRTLQIRLTIRESAVVFLSGLAMTITPGKAGELLKASFLQRLKNTPFERAAPIVVAERVTDLVAMLLLAGWGLTRFSEGIWLLVLTSIVLLSGMIILQFRGLCQRLMDRLRKMLKSKGHWVDRIERFYDSSFVLFRFSTFALTSLISVISWLFECLAFHLIFSGLGLTQPFVDAVYIFSFSTIAGAVSMLPGGLGIAETSMVRLLIGIGVESGEALVATLFGRFATLWFGVFLGIVVWFGWGNRLIQKKGEERQ</sequence>
<dbReference type="EMBL" id="MCHY01000010">
    <property type="protein sequence ID" value="RKD22071.1"/>
    <property type="molecule type" value="Genomic_DNA"/>
</dbReference>
<comment type="caution">
    <text evidence="7">The sequence shown here is derived from an EMBL/GenBank/DDBJ whole genome shotgun (WGS) entry which is preliminary data.</text>
</comment>
<dbReference type="GO" id="GO:0006629">
    <property type="term" value="P:lipid metabolic process"/>
    <property type="evidence" value="ECO:0007669"/>
    <property type="project" value="UniProtKB-KW"/>
</dbReference>
<keyword evidence="6" id="KW-0046">Antibiotic resistance</keyword>
<feature type="transmembrane region" description="Helical" evidence="6">
    <location>
        <begin position="199"/>
        <end position="228"/>
    </location>
</feature>
<feature type="transmembrane region" description="Helical" evidence="6">
    <location>
        <begin position="145"/>
        <end position="169"/>
    </location>
</feature>
<keyword evidence="6" id="KW-0808">Transferase</keyword>
<proteinExistence type="inferred from homology"/>
<feature type="transmembrane region" description="Helical" evidence="6">
    <location>
        <begin position="12"/>
        <end position="28"/>
    </location>
</feature>
<organism evidence="7 8">
    <name type="scientific">Ammoniphilus oxalaticus</name>
    <dbReference type="NCBI Taxonomy" id="66863"/>
    <lineage>
        <taxon>Bacteria</taxon>
        <taxon>Bacillati</taxon>
        <taxon>Bacillota</taxon>
        <taxon>Bacilli</taxon>
        <taxon>Bacillales</taxon>
        <taxon>Paenibacillaceae</taxon>
        <taxon>Aneurinibacillus group</taxon>
        <taxon>Ammoniphilus</taxon>
    </lineage>
</organism>
<dbReference type="Proteomes" id="UP000284219">
    <property type="component" value="Unassembled WGS sequence"/>
</dbReference>
<keyword evidence="6" id="KW-0443">Lipid metabolism</keyword>
<dbReference type="GO" id="GO:0046677">
    <property type="term" value="P:response to antibiotic"/>
    <property type="evidence" value="ECO:0007669"/>
    <property type="project" value="UniProtKB-KW"/>
</dbReference>
<feature type="transmembrane region" description="Helical" evidence="6">
    <location>
        <begin position="40"/>
        <end position="58"/>
    </location>
</feature>
<keyword evidence="5 6" id="KW-0472">Membrane</keyword>
<evidence type="ECO:0000256" key="2">
    <source>
        <dbReference type="ARBA" id="ARBA00022475"/>
    </source>
</evidence>
<protein>
    <recommendedName>
        <fullName evidence="6">Phosphatidylglycerol lysyltransferase</fullName>
        <ecNumber evidence="6">2.3.2.3</ecNumber>
    </recommendedName>
    <alternativeName>
        <fullName evidence="6">Lysylphosphatidylglycerol synthase</fullName>
    </alternativeName>
</protein>
<evidence type="ECO:0000256" key="3">
    <source>
        <dbReference type="ARBA" id="ARBA00022692"/>
    </source>
</evidence>
<gene>
    <name evidence="6" type="primary">mprF</name>
    <name evidence="7" type="ORF">BEP19_13445</name>
</gene>
<dbReference type="GO" id="GO:0005886">
    <property type="term" value="C:plasma membrane"/>
    <property type="evidence" value="ECO:0007669"/>
    <property type="project" value="UniProtKB-SubCell"/>
</dbReference>
<dbReference type="GO" id="GO:0050071">
    <property type="term" value="F:phosphatidylglycerol lysyltransferase activity"/>
    <property type="evidence" value="ECO:0007669"/>
    <property type="project" value="UniProtKB-EC"/>
</dbReference>
<evidence type="ECO:0000256" key="6">
    <source>
        <dbReference type="RuleBase" id="RU363042"/>
    </source>
</evidence>
<evidence type="ECO:0000313" key="7">
    <source>
        <dbReference type="EMBL" id="RKD22071.1"/>
    </source>
</evidence>
<dbReference type="EC" id="2.3.2.3" evidence="6"/>
<dbReference type="NCBIfam" id="TIGR00374">
    <property type="entry name" value="flippase-like domain"/>
    <property type="match status" value="1"/>
</dbReference>
<comment type="similarity">
    <text evidence="6">Belongs to the LPG synthase family.</text>
</comment>
<reference evidence="7 8" key="1">
    <citation type="submission" date="2016-08" db="EMBL/GenBank/DDBJ databases">
        <title>Novel Firmicute Genomes.</title>
        <authorList>
            <person name="Poppleton D.I."/>
            <person name="Gribaldo S."/>
        </authorList>
    </citation>
    <scope>NUCLEOTIDE SEQUENCE [LARGE SCALE GENOMIC DNA]</scope>
    <source>
        <strain evidence="7 8">RAOx-1</strain>
    </source>
</reference>
<keyword evidence="8" id="KW-1185">Reference proteome</keyword>
<dbReference type="InterPro" id="IPR022791">
    <property type="entry name" value="L-PG_synthase/AglD"/>
</dbReference>
<accession>A0A419SF37</accession>
<dbReference type="AlphaFoldDB" id="A0A419SF37"/>
<dbReference type="OrthoDB" id="9799911at2"/>
<dbReference type="PANTHER" id="PTHR39087:SF2">
    <property type="entry name" value="UPF0104 MEMBRANE PROTEIN MJ1595"/>
    <property type="match status" value="1"/>
</dbReference>
<dbReference type="Pfam" id="PF03706">
    <property type="entry name" value="LPG_synthase_TM"/>
    <property type="match status" value="1"/>
</dbReference>
<evidence type="ECO:0000256" key="1">
    <source>
        <dbReference type="ARBA" id="ARBA00004651"/>
    </source>
</evidence>